<dbReference type="OrthoDB" id="5296403at2"/>
<keyword evidence="1" id="KW-0732">Signal</keyword>
<dbReference type="Gene3D" id="2.40.160.10">
    <property type="entry name" value="Porin"/>
    <property type="match status" value="1"/>
</dbReference>
<name>A0A1Z3NDE4_BDEBC</name>
<sequence length="176" mass="18905">MILALAVFMTGSVLSWQSQAATSNGVLVNANIFMYNNNTEASPGGESKSNNSIYDIKLGYVSGNGLYLGGIYTLRKTETDSGSVDGNALGASIGYVGASGFYVKGHYLLSAEYDELKEGTGIQADFGYMTNVTSSFFVGVELTYRSIDYKKSDTNPALDSYKVTETFPMLTVGFIF</sequence>
<feature type="chain" id="PRO_5013368946" description="Outer membrane protein beta-barrel domain-containing protein" evidence="1">
    <location>
        <begin position="21"/>
        <end position="176"/>
    </location>
</feature>
<evidence type="ECO:0000313" key="2">
    <source>
        <dbReference type="EMBL" id="ASD65476.1"/>
    </source>
</evidence>
<feature type="signal peptide" evidence="1">
    <location>
        <begin position="1"/>
        <end position="20"/>
    </location>
</feature>
<protein>
    <recommendedName>
        <fullName evidence="4">Outer membrane protein beta-barrel domain-containing protein</fullName>
    </recommendedName>
</protein>
<dbReference type="EMBL" id="CP020946">
    <property type="protein sequence ID" value="ASD65476.1"/>
    <property type="molecule type" value="Genomic_DNA"/>
</dbReference>
<proteinExistence type="predicted"/>
<dbReference type="InterPro" id="IPR023614">
    <property type="entry name" value="Porin_dom_sf"/>
</dbReference>
<organism evidence="2 3">
    <name type="scientific">Bdellovibrio bacteriovorus</name>
    <dbReference type="NCBI Taxonomy" id="959"/>
    <lineage>
        <taxon>Bacteria</taxon>
        <taxon>Pseudomonadati</taxon>
        <taxon>Bdellovibrionota</taxon>
        <taxon>Bdellovibrionia</taxon>
        <taxon>Bdellovibrionales</taxon>
        <taxon>Pseudobdellovibrionaceae</taxon>
        <taxon>Bdellovibrio</taxon>
    </lineage>
</organism>
<dbReference type="AlphaFoldDB" id="A0A1Z3NDE4"/>
<reference evidence="2 3" key="1">
    <citation type="submission" date="2017-04" db="EMBL/GenBank/DDBJ databases">
        <title>Whole genome sequence of Bdellovibrio bacteriovorus strain SSB218315.</title>
        <authorList>
            <person name="Oyedara O."/>
            <person name="Rodriguez-Perez M.A."/>
        </authorList>
    </citation>
    <scope>NUCLEOTIDE SEQUENCE [LARGE SCALE GENOMIC DNA]</scope>
    <source>
        <strain evidence="2 3">SSB218315</strain>
    </source>
</reference>
<dbReference type="Proteomes" id="UP000197003">
    <property type="component" value="Chromosome"/>
</dbReference>
<accession>A0A1Z3NDE4</accession>
<evidence type="ECO:0000256" key="1">
    <source>
        <dbReference type="SAM" id="SignalP"/>
    </source>
</evidence>
<evidence type="ECO:0000313" key="3">
    <source>
        <dbReference type="Proteomes" id="UP000197003"/>
    </source>
</evidence>
<gene>
    <name evidence="2" type="ORF">B9G79_09970</name>
</gene>
<evidence type="ECO:0008006" key="4">
    <source>
        <dbReference type="Google" id="ProtNLM"/>
    </source>
</evidence>